<evidence type="ECO:0000313" key="3">
    <source>
        <dbReference type="Proteomes" id="UP001152798"/>
    </source>
</evidence>
<evidence type="ECO:0000256" key="1">
    <source>
        <dbReference type="SAM" id="MobiDB-lite"/>
    </source>
</evidence>
<gene>
    <name evidence="2" type="ORF">NEZAVI_LOCUS5139</name>
</gene>
<sequence>MTAVGSRRRLALNLPSSGISTMTNTIVSNMVENVQDLDGPLLESKSNTPSKGKPKSHRNSPRGQQFDFYHEWNKNSVSFGYSSYNSPRRSRNGKSRGTPSKSPRQSPSYSENYAWFSDSPAPADLPMPPSRWMTYIQHKSACINHSCSIEAARFGTEYETAAQCTTLSIIHEINHLILIYYLTQLINT</sequence>
<organism evidence="2 3">
    <name type="scientific">Nezara viridula</name>
    <name type="common">Southern green stink bug</name>
    <name type="synonym">Cimex viridulus</name>
    <dbReference type="NCBI Taxonomy" id="85310"/>
    <lineage>
        <taxon>Eukaryota</taxon>
        <taxon>Metazoa</taxon>
        <taxon>Ecdysozoa</taxon>
        <taxon>Arthropoda</taxon>
        <taxon>Hexapoda</taxon>
        <taxon>Insecta</taxon>
        <taxon>Pterygota</taxon>
        <taxon>Neoptera</taxon>
        <taxon>Paraneoptera</taxon>
        <taxon>Hemiptera</taxon>
        <taxon>Heteroptera</taxon>
        <taxon>Panheteroptera</taxon>
        <taxon>Pentatomomorpha</taxon>
        <taxon>Pentatomoidea</taxon>
        <taxon>Pentatomidae</taxon>
        <taxon>Pentatominae</taxon>
        <taxon>Nezara</taxon>
    </lineage>
</organism>
<feature type="region of interest" description="Disordered" evidence="1">
    <location>
        <begin position="39"/>
        <end position="65"/>
    </location>
</feature>
<feature type="compositionally biased region" description="Polar residues" evidence="1">
    <location>
        <begin position="95"/>
        <end position="111"/>
    </location>
</feature>
<dbReference type="EMBL" id="OV725079">
    <property type="protein sequence ID" value="CAH1394700.1"/>
    <property type="molecule type" value="Genomic_DNA"/>
</dbReference>
<keyword evidence="3" id="KW-1185">Reference proteome</keyword>
<reference evidence="2" key="1">
    <citation type="submission" date="2022-01" db="EMBL/GenBank/DDBJ databases">
        <authorList>
            <person name="King R."/>
        </authorList>
    </citation>
    <scope>NUCLEOTIDE SEQUENCE</scope>
</reference>
<feature type="region of interest" description="Disordered" evidence="1">
    <location>
        <begin position="83"/>
        <end position="113"/>
    </location>
</feature>
<protein>
    <submittedName>
        <fullName evidence="2">Uncharacterized protein</fullName>
    </submittedName>
</protein>
<name>A0A9P0EC74_NEZVI</name>
<proteinExistence type="predicted"/>
<dbReference type="AlphaFoldDB" id="A0A9P0EC74"/>
<dbReference type="Proteomes" id="UP001152798">
    <property type="component" value="Chromosome 3"/>
</dbReference>
<evidence type="ECO:0000313" key="2">
    <source>
        <dbReference type="EMBL" id="CAH1394700.1"/>
    </source>
</evidence>
<accession>A0A9P0EC74</accession>